<keyword evidence="2" id="KW-1185">Reference proteome</keyword>
<accession>A0ABT0M3G8</accession>
<dbReference type="RefSeq" id="WP_249059244.1">
    <property type="nucleotide sequence ID" value="NZ_JALZWP010000011.1"/>
</dbReference>
<gene>
    <name evidence="1" type="ORF">M3N55_11745</name>
</gene>
<protein>
    <submittedName>
        <fullName evidence="1">STAS/SEC14 domain-containing protein</fullName>
    </submittedName>
</protein>
<name>A0ABT0M3G8_9RHOB</name>
<comment type="caution">
    <text evidence="1">The sequence shown here is derived from an EMBL/GenBank/DDBJ whole genome shotgun (WGS) entry which is preliminary data.</text>
</comment>
<dbReference type="InterPro" id="IPR021866">
    <property type="entry name" value="SpoIIAA-like"/>
</dbReference>
<dbReference type="Pfam" id="PF11964">
    <property type="entry name" value="SpoIIAA-like"/>
    <property type="match status" value="1"/>
</dbReference>
<proteinExistence type="predicted"/>
<dbReference type="Proteomes" id="UP001202550">
    <property type="component" value="Unassembled WGS sequence"/>
</dbReference>
<evidence type="ECO:0000313" key="2">
    <source>
        <dbReference type="Proteomes" id="UP001202550"/>
    </source>
</evidence>
<dbReference type="InterPro" id="IPR038396">
    <property type="entry name" value="SpoIIAA-like_sf"/>
</dbReference>
<dbReference type="Gene3D" id="3.40.50.10600">
    <property type="entry name" value="SpoIIaa-like domains"/>
    <property type="match status" value="1"/>
</dbReference>
<dbReference type="EMBL" id="JALZWP010000011">
    <property type="protein sequence ID" value="MCL1629406.1"/>
    <property type="molecule type" value="Genomic_DNA"/>
</dbReference>
<dbReference type="InterPro" id="IPR036513">
    <property type="entry name" value="STAS_dom_sf"/>
</dbReference>
<sequence length="120" mass="13364">MTIEYREDDATRTAEILVSGKITVEDYIAAVEPMQAFIDRHGTVKFIEIIESFSGVDSLILWPGIKFDWKNISKISHVAVVSDLGWVGPMSKAAGALISSDVRFFEMDDLEAARAWVKQA</sequence>
<dbReference type="SUPFAM" id="SSF52091">
    <property type="entry name" value="SpoIIaa-like"/>
    <property type="match status" value="1"/>
</dbReference>
<evidence type="ECO:0000313" key="1">
    <source>
        <dbReference type="EMBL" id="MCL1629406.1"/>
    </source>
</evidence>
<reference evidence="1 2" key="1">
    <citation type="submission" date="2022-05" db="EMBL/GenBank/DDBJ databases">
        <title>Seasonal and diel survey of microbial diversity of the Tyrrhenian coast.</title>
        <authorList>
            <person name="Gattoni G."/>
            <person name="Corral P."/>
        </authorList>
    </citation>
    <scope>NUCLEOTIDE SEQUENCE [LARGE SCALE GENOMIC DNA]</scope>
    <source>
        <strain evidence="1 2">V10</strain>
    </source>
</reference>
<organism evidence="1 2">
    <name type="scientific">Roseinatronobacter domitianus</name>
    <dbReference type="NCBI Taxonomy" id="2940293"/>
    <lineage>
        <taxon>Bacteria</taxon>
        <taxon>Pseudomonadati</taxon>
        <taxon>Pseudomonadota</taxon>
        <taxon>Alphaproteobacteria</taxon>
        <taxon>Rhodobacterales</taxon>
        <taxon>Paracoccaceae</taxon>
        <taxon>Roseinatronobacter</taxon>
    </lineage>
</organism>